<evidence type="ECO:0000313" key="2">
    <source>
        <dbReference type="EMBL" id="TNC49683.1"/>
    </source>
</evidence>
<organism evidence="1 3">
    <name type="scientific">Mumia zhuanghuii</name>
    <dbReference type="NCBI Taxonomy" id="2585211"/>
    <lineage>
        <taxon>Bacteria</taxon>
        <taxon>Bacillati</taxon>
        <taxon>Actinomycetota</taxon>
        <taxon>Actinomycetes</taxon>
        <taxon>Propionibacteriales</taxon>
        <taxon>Nocardioidaceae</taxon>
        <taxon>Mumia</taxon>
    </lineage>
</organism>
<dbReference type="AlphaFoldDB" id="A0A5C4MV95"/>
<dbReference type="EMBL" id="VDFR01000026">
    <property type="protein sequence ID" value="TNC49294.1"/>
    <property type="molecule type" value="Genomic_DNA"/>
</dbReference>
<evidence type="ECO:0000313" key="1">
    <source>
        <dbReference type="EMBL" id="TNC49294.1"/>
    </source>
</evidence>
<name>A0A5C4MV95_9ACTN</name>
<proteinExistence type="predicted"/>
<accession>A0A5C4MV95</accession>
<sequence length="69" mass="7618">MFTQKFLVESADLLPVPEPDNIVPESGTHMLSFTDIAGPIEWGRSILYVSFDRENGPEVPRGSRPAKSS</sequence>
<reference evidence="1 3" key="1">
    <citation type="submission" date="2019-05" db="EMBL/GenBank/DDBJ databases">
        <title>Mumia sp. nov., isolated from the intestinal contents of plateau pika (Ochotona curzoniae) in the Qinghai-Tibet plateau of China.</title>
        <authorList>
            <person name="Tian Z."/>
        </authorList>
    </citation>
    <scope>NUCLEOTIDE SEQUENCE [LARGE SCALE GENOMIC DNA]</scope>
    <source>
        <strain evidence="3">527</strain>
        <strain evidence="1">Z527</strain>
    </source>
</reference>
<protein>
    <submittedName>
        <fullName evidence="1">Uncharacterized protein</fullName>
    </submittedName>
</protein>
<dbReference type="EMBL" id="VDFR01000022">
    <property type="protein sequence ID" value="TNC49683.1"/>
    <property type="molecule type" value="Genomic_DNA"/>
</dbReference>
<gene>
    <name evidence="2" type="ORF">FHE65_05250</name>
    <name evidence="1" type="ORF">FHE65_05640</name>
</gene>
<dbReference type="Proteomes" id="UP000306740">
    <property type="component" value="Unassembled WGS sequence"/>
</dbReference>
<dbReference type="RefSeq" id="WP_139105431.1">
    <property type="nucleotide sequence ID" value="NZ_VDFR01000022.1"/>
</dbReference>
<evidence type="ECO:0000313" key="3">
    <source>
        <dbReference type="Proteomes" id="UP000306740"/>
    </source>
</evidence>
<comment type="caution">
    <text evidence="1">The sequence shown here is derived from an EMBL/GenBank/DDBJ whole genome shotgun (WGS) entry which is preliminary data.</text>
</comment>